<organism evidence="1 2">
    <name type="scientific">Snuella lapsa</name>
    <dbReference type="NCBI Taxonomy" id="870481"/>
    <lineage>
        <taxon>Bacteria</taxon>
        <taxon>Pseudomonadati</taxon>
        <taxon>Bacteroidota</taxon>
        <taxon>Flavobacteriia</taxon>
        <taxon>Flavobacteriales</taxon>
        <taxon>Flavobacteriaceae</taxon>
        <taxon>Snuella</taxon>
    </lineage>
</organism>
<dbReference type="EMBL" id="BAABCY010000032">
    <property type="protein sequence ID" value="GAA3561901.1"/>
    <property type="molecule type" value="Genomic_DNA"/>
</dbReference>
<evidence type="ECO:0000313" key="1">
    <source>
        <dbReference type="EMBL" id="GAA3561901.1"/>
    </source>
</evidence>
<evidence type="ECO:0000313" key="2">
    <source>
        <dbReference type="Proteomes" id="UP001500954"/>
    </source>
</evidence>
<comment type="caution">
    <text evidence="1">The sequence shown here is derived from an EMBL/GenBank/DDBJ whole genome shotgun (WGS) entry which is preliminary data.</text>
</comment>
<accession>A0ABP6XBA0</accession>
<reference evidence="2" key="1">
    <citation type="journal article" date="2019" name="Int. J. Syst. Evol. Microbiol.">
        <title>The Global Catalogue of Microorganisms (GCM) 10K type strain sequencing project: providing services to taxonomists for standard genome sequencing and annotation.</title>
        <authorList>
            <consortium name="The Broad Institute Genomics Platform"/>
            <consortium name="The Broad Institute Genome Sequencing Center for Infectious Disease"/>
            <person name="Wu L."/>
            <person name="Ma J."/>
        </authorList>
    </citation>
    <scope>NUCLEOTIDE SEQUENCE [LARGE SCALE GENOMIC DNA]</scope>
    <source>
        <strain evidence="2">JCM 17111</strain>
    </source>
</reference>
<proteinExistence type="predicted"/>
<dbReference type="Proteomes" id="UP001500954">
    <property type="component" value="Unassembled WGS sequence"/>
</dbReference>
<sequence>MLKQVGIINRYTVKSFLIPVLLIKWQKDICLRLEVKKSANPNNLEFVVDFIKKSNDSQN</sequence>
<protein>
    <submittedName>
        <fullName evidence="1">Uncharacterized protein</fullName>
    </submittedName>
</protein>
<name>A0ABP6XBA0_9FLAO</name>
<gene>
    <name evidence="1" type="ORF">GCM10022395_10650</name>
</gene>
<keyword evidence="2" id="KW-1185">Reference proteome</keyword>